<evidence type="ECO:0000256" key="1">
    <source>
        <dbReference type="ARBA" id="ARBA00004496"/>
    </source>
</evidence>
<evidence type="ECO:0000256" key="3">
    <source>
        <dbReference type="ARBA" id="ARBA00022490"/>
    </source>
</evidence>
<evidence type="ECO:0000256" key="6">
    <source>
        <dbReference type="ARBA" id="ARBA00023274"/>
    </source>
</evidence>
<feature type="domain" description="TROVE" evidence="7">
    <location>
        <begin position="23"/>
        <end position="387"/>
    </location>
</feature>
<reference evidence="9" key="1">
    <citation type="journal article" date="2016" name="Genome Announc.">
        <title>Draft Genome Sequences of Five Rapidly Growing Mycobacterium Species, M. thermoresistibile, M. fortuitum subsp. acetamidolyticum, M. canariasense, M. brisbanense, and M. novocastrense.</title>
        <authorList>
            <person name="Katahira K."/>
            <person name="Ogura Y."/>
            <person name="Gotoh Y."/>
            <person name="Hayashi T."/>
        </authorList>
    </citation>
    <scope>NUCLEOTIDE SEQUENCE [LARGE SCALE GENOMIC DNA]</scope>
    <source>
        <strain evidence="9">JCM15654</strain>
    </source>
</reference>
<evidence type="ECO:0000256" key="5">
    <source>
        <dbReference type="ARBA" id="ARBA00022884"/>
    </source>
</evidence>
<comment type="similarity">
    <text evidence="2">Belongs to the Ro 60 kDa family.</text>
</comment>
<dbReference type="STRING" id="146020.RMCB_2747"/>
<organism evidence="8 9">
    <name type="scientific">Mycolicibacterium brisbanense</name>
    <dbReference type="NCBI Taxonomy" id="146020"/>
    <lineage>
        <taxon>Bacteria</taxon>
        <taxon>Bacillati</taxon>
        <taxon>Actinomycetota</taxon>
        <taxon>Actinomycetes</taxon>
        <taxon>Mycobacteriales</taxon>
        <taxon>Mycobacteriaceae</taxon>
        <taxon>Mycolicibacterium</taxon>
    </lineage>
</organism>
<dbReference type="InterPro" id="IPR037214">
    <property type="entry name" value="TROVE_dom_sf"/>
</dbReference>
<dbReference type="GO" id="GO:1990904">
    <property type="term" value="C:ribonucleoprotein complex"/>
    <property type="evidence" value="ECO:0007669"/>
    <property type="project" value="UniProtKB-KW"/>
</dbReference>
<gene>
    <name evidence="8" type="ORF">RMCB_2747</name>
</gene>
<proteinExistence type="inferred from homology"/>
<keyword evidence="5" id="KW-0694">RNA-binding</keyword>
<keyword evidence="9" id="KW-1185">Reference proteome</keyword>
<dbReference type="GO" id="GO:0005737">
    <property type="term" value="C:cytoplasm"/>
    <property type="evidence" value="ECO:0007669"/>
    <property type="project" value="UniProtKB-SubCell"/>
</dbReference>
<dbReference type="SUPFAM" id="SSF140864">
    <property type="entry name" value="TROVE domain-like"/>
    <property type="match status" value="1"/>
</dbReference>
<dbReference type="Pfam" id="PF05731">
    <property type="entry name" value="TROVE"/>
    <property type="match status" value="1"/>
</dbReference>
<dbReference type="Proteomes" id="UP000069620">
    <property type="component" value="Unassembled WGS sequence"/>
</dbReference>
<dbReference type="InterPro" id="IPR040322">
    <property type="entry name" value="TROVE2"/>
</dbReference>
<keyword evidence="3" id="KW-0963">Cytoplasm</keyword>
<dbReference type="SUPFAM" id="SSF53300">
    <property type="entry name" value="vWA-like"/>
    <property type="match status" value="1"/>
</dbReference>
<evidence type="ECO:0000256" key="4">
    <source>
        <dbReference type="ARBA" id="ARBA00022723"/>
    </source>
</evidence>
<comment type="caution">
    <text evidence="8">The sequence shown here is derived from an EMBL/GenBank/DDBJ whole genome shotgun (WGS) entry which is preliminary data.</text>
</comment>
<comment type="subcellular location">
    <subcellularLocation>
        <location evidence="1">Cytoplasm</location>
    </subcellularLocation>
</comment>
<protein>
    <submittedName>
        <fullName evidence="8">TROVE domain-containing protein</fullName>
    </submittedName>
</protein>
<dbReference type="EMBL" id="BCSX01000024">
    <property type="protein sequence ID" value="GAS88651.1"/>
    <property type="molecule type" value="Genomic_DNA"/>
</dbReference>
<dbReference type="PANTHER" id="PTHR14202">
    <property type="entry name" value="60 KDA RIBONUCLEOPROTEIN SSA/RO"/>
    <property type="match status" value="1"/>
</dbReference>
<reference evidence="9" key="2">
    <citation type="submission" date="2016-02" db="EMBL/GenBank/DDBJ databases">
        <title>Draft genome sequence of five rapidly growing Mycobacterium species.</title>
        <authorList>
            <person name="Katahira K."/>
            <person name="Gotou Y."/>
            <person name="Iida K."/>
            <person name="Ogura Y."/>
            <person name="Hayashi T."/>
        </authorList>
    </citation>
    <scope>NUCLEOTIDE SEQUENCE [LARGE SCALE GENOMIC DNA]</scope>
    <source>
        <strain evidence="9">JCM15654</strain>
    </source>
</reference>
<evidence type="ECO:0000313" key="9">
    <source>
        <dbReference type="Proteomes" id="UP000069620"/>
    </source>
</evidence>
<dbReference type="Pfam" id="PF25045">
    <property type="entry name" value="vWA_Ro60"/>
    <property type="match status" value="1"/>
</dbReference>
<keyword evidence="4" id="KW-0479">Metal-binding</keyword>
<dbReference type="GO" id="GO:0003723">
    <property type="term" value="F:RNA binding"/>
    <property type="evidence" value="ECO:0007669"/>
    <property type="project" value="UniProtKB-KW"/>
</dbReference>
<evidence type="ECO:0000313" key="8">
    <source>
        <dbReference type="EMBL" id="GAS88651.1"/>
    </source>
</evidence>
<accession>A0A100VZ24</accession>
<keyword evidence="6" id="KW-0687">Ribonucleoprotein</keyword>
<name>A0A100VZ24_9MYCO</name>
<dbReference type="PANTHER" id="PTHR14202:SF0">
    <property type="entry name" value="RNA-BINDING PROTEIN RO60"/>
    <property type="match status" value="1"/>
</dbReference>
<dbReference type="AlphaFoldDB" id="A0A100VZ24"/>
<dbReference type="GO" id="GO:0046872">
    <property type="term" value="F:metal ion binding"/>
    <property type="evidence" value="ECO:0007669"/>
    <property type="project" value="UniProtKB-KW"/>
</dbReference>
<dbReference type="Gene3D" id="3.40.50.410">
    <property type="entry name" value="von Willebrand factor, type A domain"/>
    <property type="match status" value="2"/>
</dbReference>
<evidence type="ECO:0000259" key="7">
    <source>
        <dbReference type="PROSITE" id="PS50988"/>
    </source>
</evidence>
<dbReference type="InterPro" id="IPR008858">
    <property type="entry name" value="TROVE_dom"/>
</dbReference>
<sequence>MDILRTINLRWTRQSRAAKAGQLLNAAGGYTFPVDDWARVHRFLTLGTEGGTYYTASGDLTRDNAEVVLRAAAADPVGLVNRIVAVSEAGRAPKANPALFALAIAVSADDVEGRRAALAALPRVARTGTQLFLFAGYVEQFRGWGPTLRRAVAQWYTERPVDQLAYQLVKYRRRGGWSHRDLLRLASPSGTVDPARRMAFNWAVGKGLGDYAEPVVPLTDEQLKAGQRNAVRPALRVEVVPEALAIIADFEDAQAVTTPSRWVEIIERGNGLSWEMLPDAALAEPAVWEALIARGMPQTALMRQLPRLTRLGLLAGTAGETVATQLADPVRLARARVHPVNVLVAQRTYASGHGDRGQSTWTPVGRISDALDAAFYAAYGAVQPANKRTLLALDISGSMTMPVSGLPVTCREASVALAMVTAATEPQHRIIGFTAGSRGYPDTAVTELDIGARRRLDDVCRYTAGLPMGATDCALPMVWAAKHRVEVDTFHIYTDNETWYGNIHPHQALEQYRRRMGIDARLVVVAMTATRNSIADPSDPRQLDISGFDSAVPTLLADFSRGDV</sequence>
<dbReference type="PROSITE" id="PS50988">
    <property type="entry name" value="TROVE"/>
    <property type="match status" value="1"/>
</dbReference>
<dbReference type="InterPro" id="IPR036465">
    <property type="entry name" value="vWFA_dom_sf"/>
</dbReference>
<dbReference type="InterPro" id="IPR056800">
    <property type="entry name" value="vWA_Ro60"/>
</dbReference>
<evidence type="ECO:0000256" key="2">
    <source>
        <dbReference type="ARBA" id="ARBA00007814"/>
    </source>
</evidence>
<dbReference type="OrthoDB" id="2986092at2"/>
<dbReference type="RefSeq" id="WP_062829200.1">
    <property type="nucleotide sequence ID" value="NZ_BCSX01000024.1"/>
</dbReference>